<feature type="region of interest" description="Disordered" evidence="1">
    <location>
        <begin position="244"/>
        <end position="274"/>
    </location>
</feature>
<dbReference type="Proteomes" id="UP000076727">
    <property type="component" value="Unassembled WGS sequence"/>
</dbReference>
<feature type="region of interest" description="Disordered" evidence="1">
    <location>
        <begin position="130"/>
        <end position="168"/>
    </location>
</feature>
<sequence>MRESIPHLSLSLNRLPASHHPPSANDPSSAFLEWLPYLPTPPALPITVTHVCTAFFPFCVVSLLSVLFFVLPEIASPAPSTVDSIFALPLCSDVCTARRHCTSSSISPPSRRLHNVGITRVHLRRCLSQRTTDGSRRVPDSVPHIHPRPRWTALSDPNSALATSQTRRDPVRASSPAFLVTILRCTEHDVFQIARCARAASPRPAAIGSVSLSVTLIIYVPGAHPNSTQRSPQTWSDVMRAQRGGLSTQVRRKPRKPCSPQIIPRCTGSPTASA</sequence>
<evidence type="ECO:0000313" key="2">
    <source>
        <dbReference type="EMBL" id="KZT73410.1"/>
    </source>
</evidence>
<evidence type="ECO:0000313" key="3">
    <source>
        <dbReference type="Proteomes" id="UP000076727"/>
    </source>
</evidence>
<reference evidence="2 3" key="1">
    <citation type="journal article" date="2016" name="Mol. Biol. Evol.">
        <title>Comparative Genomics of Early-Diverging Mushroom-Forming Fungi Provides Insights into the Origins of Lignocellulose Decay Capabilities.</title>
        <authorList>
            <person name="Nagy L.G."/>
            <person name="Riley R."/>
            <person name="Tritt A."/>
            <person name="Adam C."/>
            <person name="Daum C."/>
            <person name="Floudas D."/>
            <person name="Sun H."/>
            <person name="Yadav J.S."/>
            <person name="Pangilinan J."/>
            <person name="Larsson K.H."/>
            <person name="Matsuura K."/>
            <person name="Barry K."/>
            <person name="Labutti K."/>
            <person name="Kuo R."/>
            <person name="Ohm R.A."/>
            <person name="Bhattacharya S.S."/>
            <person name="Shirouzu T."/>
            <person name="Yoshinaga Y."/>
            <person name="Martin F.M."/>
            <person name="Grigoriev I.V."/>
            <person name="Hibbett D.S."/>
        </authorList>
    </citation>
    <scope>NUCLEOTIDE SEQUENCE [LARGE SCALE GENOMIC DNA]</scope>
    <source>
        <strain evidence="2 3">L-15889</strain>
    </source>
</reference>
<dbReference type="EMBL" id="KV429037">
    <property type="protein sequence ID" value="KZT73410.1"/>
    <property type="molecule type" value="Genomic_DNA"/>
</dbReference>
<accession>A0A165TGL8</accession>
<evidence type="ECO:0000256" key="1">
    <source>
        <dbReference type="SAM" id="MobiDB-lite"/>
    </source>
</evidence>
<proteinExistence type="predicted"/>
<organism evidence="2 3">
    <name type="scientific">Daedalea quercina L-15889</name>
    <dbReference type="NCBI Taxonomy" id="1314783"/>
    <lineage>
        <taxon>Eukaryota</taxon>
        <taxon>Fungi</taxon>
        <taxon>Dikarya</taxon>
        <taxon>Basidiomycota</taxon>
        <taxon>Agaricomycotina</taxon>
        <taxon>Agaricomycetes</taxon>
        <taxon>Polyporales</taxon>
        <taxon>Fomitopsis</taxon>
    </lineage>
</organism>
<protein>
    <submittedName>
        <fullName evidence="2">Uncharacterized protein</fullName>
    </submittedName>
</protein>
<feature type="compositionally biased region" description="Polar residues" evidence="1">
    <location>
        <begin position="155"/>
        <end position="165"/>
    </location>
</feature>
<dbReference type="AlphaFoldDB" id="A0A165TGL8"/>
<name>A0A165TGL8_9APHY</name>
<keyword evidence="3" id="KW-1185">Reference proteome</keyword>
<gene>
    <name evidence="2" type="ORF">DAEQUDRAFT_468935</name>
</gene>